<dbReference type="RefSeq" id="WP_126072330.1">
    <property type="nucleotide sequence ID" value="NZ_CP051166.1"/>
</dbReference>
<evidence type="ECO:0000313" key="2">
    <source>
        <dbReference type="Proteomes" id="UP000278085"/>
    </source>
</evidence>
<dbReference type="AlphaFoldDB" id="A0A430HTR4"/>
<sequence>MVDLYIYYKVRDEHAAQLAPRVRAMQAGLASQTGVAGTVKRRPGSSDARQTWMEIYLATPEGFDIALAQAVRQAGLDEFTDGPRHTEVFTDISTCA</sequence>
<dbReference type="Proteomes" id="UP000278085">
    <property type="component" value="Unassembled WGS sequence"/>
</dbReference>
<dbReference type="Pfam" id="PF16290">
    <property type="entry name" value="DUF4936"/>
    <property type="match status" value="1"/>
</dbReference>
<name>A0A430HTR4_9BURK</name>
<protein>
    <submittedName>
        <fullName evidence="1">DUF4936 family protein</fullName>
    </submittedName>
</protein>
<accession>A0A430HTR4</accession>
<organism evidence="1 2">
    <name type="scientific">Massilia atriviolacea</name>
    <dbReference type="NCBI Taxonomy" id="2495579"/>
    <lineage>
        <taxon>Bacteria</taxon>
        <taxon>Pseudomonadati</taxon>
        <taxon>Pseudomonadota</taxon>
        <taxon>Betaproteobacteria</taxon>
        <taxon>Burkholderiales</taxon>
        <taxon>Oxalobacteraceae</taxon>
        <taxon>Telluria group</taxon>
        <taxon>Massilia</taxon>
    </lineage>
</organism>
<dbReference type="InterPro" id="IPR032556">
    <property type="entry name" value="DUF4936"/>
</dbReference>
<reference evidence="1 2" key="1">
    <citation type="submission" date="2018-12" db="EMBL/GenBank/DDBJ databases">
        <authorList>
            <person name="Yang E."/>
        </authorList>
    </citation>
    <scope>NUCLEOTIDE SEQUENCE [LARGE SCALE GENOMIC DNA]</scope>
    <source>
        <strain evidence="1 2">SOD</strain>
    </source>
</reference>
<comment type="caution">
    <text evidence="1">The sequence shown here is derived from an EMBL/GenBank/DDBJ whole genome shotgun (WGS) entry which is preliminary data.</text>
</comment>
<evidence type="ECO:0000313" key="1">
    <source>
        <dbReference type="EMBL" id="RSZ60946.1"/>
    </source>
</evidence>
<dbReference type="OrthoDB" id="8527613at2"/>
<keyword evidence="2" id="KW-1185">Reference proteome</keyword>
<dbReference type="EMBL" id="RXLQ01000001">
    <property type="protein sequence ID" value="RSZ60946.1"/>
    <property type="molecule type" value="Genomic_DNA"/>
</dbReference>
<proteinExistence type="predicted"/>
<gene>
    <name evidence="1" type="ORF">EJB06_02065</name>
</gene>